<dbReference type="AlphaFoldDB" id="A0A5C6DQ18"/>
<keyword evidence="2" id="KW-1185">Reference proteome</keyword>
<accession>A0A5C6DQ18</accession>
<dbReference type="OrthoDB" id="9822221at2"/>
<gene>
    <name evidence="1" type="ORF">Q31b_37900</name>
</gene>
<evidence type="ECO:0000313" key="2">
    <source>
        <dbReference type="Proteomes" id="UP000315471"/>
    </source>
</evidence>
<organism evidence="1 2">
    <name type="scientific">Novipirellula aureliae</name>
    <dbReference type="NCBI Taxonomy" id="2527966"/>
    <lineage>
        <taxon>Bacteria</taxon>
        <taxon>Pseudomonadati</taxon>
        <taxon>Planctomycetota</taxon>
        <taxon>Planctomycetia</taxon>
        <taxon>Pirellulales</taxon>
        <taxon>Pirellulaceae</taxon>
        <taxon>Novipirellula</taxon>
    </lineage>
</organism>
<comment type="caution">
    <text evidence="1">The sequence shown here is derived from an EMBL/GenBank/DDBJ whole genome shotgun (WGS) entry which is preliminary data.</text>
</comment>
<reference evidence="1 2" key="1">
    <citation type="submission" date="2019-02" db="EMBL/GenBank/DDBJ databases">
        <title>Deep-cultivation of Planctomycetes and their phenomic and genomic characterization uncovers novel biology.</title>
        <authorList>
            <person name="Wiegand S."/>
            <person name="Jogler M."/>
            <person name="Boedeker C."/>
            <person name="Pinto D."/>
            <person name="Vollmers J."/>
            <person name="Rivas-Marin E."/>
            <person name="Kohn T."/>
            <person name="Peeters S.H."/>
            <person name="Heuer A."/>
            <person name="Rast P."/>
            <person name="Oberbeckmann S."/>
            <person name="Bunk B."/>
            <person name="Jeske O."/>
            <person name="Meyerdierks A."/>
            <person name="Storesund J.E."/>
            <person name="Kallscheuer N."/>
            <person name="Luecker S."/>
            <person name="Lage O.M."/>
            <person name="Pohl T."/>
            <person name="Merkel B.J."/>
            <person name="Hornburger P."/>
            <person name="Mueller R.-W."/>
            <person name="Bruemmer F."/>
            <person name="Labrenz M."/>
            <person name="Spormann A.M."/>
            <person name="Op Den Camp H."/>
            <person name="Overmann J."/>
            <person name="Amann R."/>
            <person name="Jetten M.S.M."/>
            <person name="Mascher T."/>
            <person name="Medema M.H."/>
            <person name="Devos D.P."/>
            <person name="Kaster A.-K."/>
            <person name="Ovreas L."/>
            <person name="Rohde M."/>
            <person name="Galperin M.Y."/>
            <person name="Jogler C."/>
        </authorList>
    </citation>
    <scope>NUCLEOTIDE SEQUENCE [LARGE SCALE GENOMIC DNA]</scope>
    <source>
        <strain evidence="1 2">Q31b</strain>
    </source>
</reference>
<dbReference type="RefSeq" id="WP_146601054.1">
    <property type="nucleotide sequence ID" value="NZ_SJPY01000006.1"/>
</dbReference>
<proteinExistence type="predicted"/>
<dbReference type="Proteomes" id="UP000315471">
    <property type="component" value="Unassembled WGS sequence"/>
</dbReference>
<name>A0A5C6DQ18_9BACT</name>
<evidence type="ECO:0000313" key="1">
    <source>
        <dbReference type="EMBL" id="TWU38712.1"/>
    </source>
</evidence>
<sequence length="171" mass="18915">MFQIEKNVSIIGKNDYGTYPYVGYSVNSSMKRFKVFSRGFSNPVSASIFAYLSQIPQVPWAVAEKCVVGFEKKLNPCGAIKAMYEVTPLDLVTKLPEIGPIIEVASKCVMSLGGAIVDLQVSSKSSNYNPHMPTNARNWASDGTTQYVDYAVKYWKKHPKEGPAYKLLSDA</sequence>
<protein>
    <submittedName>
        <fullName evidence="1">Uncharacterized protein</fullName>
    </submittedName>
</protein>
<dbReference type="EMBL" id="SJPY01000006">
    <property type="protein sequence ID" value="TWU38712.1"/>
    <property type="molecule type" value="Genomic_DNA"/>
</dbReference>